<dbReference type="RefSeq" id="WP_141259992.1">
    <property type="nucleotide sequence ID" value="NZ_BDLU01000024.1"/>
</dbReference>
<organism evidence="1 2">
    <name type="scientific">Komagataeibacter diospyri</name>
    <dbReference type="NCBI Taxonomy" id="1932662"/>
    <lineage>
        <taxon>Bacteria</taxon>
        <taxon>Pseudomonadati</taxon>
        <taxon>Pseudomonadota</taxon>
        <taxon>Alphaproteobacteria</taxon>
        <taxon>Acetobacterales</taxon>
        <taxon>Acetobacteraceae</taxon>
        <taxon>Komagataeibacter</taxon>
    </lineage>
</organism>
<dbReference type="AlphaFoldDB" id="A0A4P5NSQ3"/>
<protein>
    <submittedName>
        <fullName evidence="1">Uncharacterized protein</fullName>
    </submittedName>
</protein>
<accession>A0A4P5NVK5</accession>
<evidence type="ECO:0000313" key="2">
    <source>
        <dbReference type="Proteomes" id="UP000315095"/>
    </source>
</evidence>
<dbReference type="OrthoDB" id="7278305at2"/>
<dbReference type="Proteomes" id="UP000315095">
    <property type="component" value="Unassembled WGS sequence"/>
</dbReference>
<evidence type="ECO:0000313" key="1">
    <source>
        <dbReference type="EMBL" id="GCE82595.1"/>
    </source>
</evidence>
<dbReference type="EMBL" id="BDLU01000024">
    <property type="protein sequence ID" value="GCE82595.1"/>
    <property type="molecule type" value="Genomic_DNA"/>
</dbReference>
<reference evidence="2" key="1">
    <citation type="submission" date="2017-01" db="EMBL/GenBank/DDBJ databases">
        <title>Komagataeibacter sp. MSKU9 whole genome sequencing project.</title>
        <authorList>
            <person name="Matsutani M."/>
            <person name="Naloka K."/>
            <person name="Theeragool G."/>
            <person name="Yakushi T."/>
            <person name="Matsushita K."/>
        </authorList>
    </citation>
    <scope>NUCLEOTIDE SEQUENCE [LARGE SCALE GENOMIC DNA]</scope>
    <source>
        <strain evidence="2">MSKU9</strain>
    </source>
</reference>
<comment type="caution">
    <text evidence="1">The sequence shown here is derived from an EMBL/GenBank/DDBJ whole genome shotgun (WGS) entry which is preliminary data.</text>
</comment>
<sequence length="218" mass="23886">MGRRTDRLHDLPGTQLDQEIRGGFFVLRHTLMEVARDASMFGGNPGISERPVIGTGALLRKSLIDIARTCQRDYVLRGGTMEFESTGALHVLWVRITAATGGGRLVFGPKSADPGLLLVDLTLNDEADSTAVSIVFRDVTRLTVTYDVGTDITLIGLLSGAPTTLDCNAWAVVRLRGNVCGLTEDNSQYIAGDNDFTNLYIRHYQSRDKKEICITIKK</sequence>
<proteinExistence type="predicted"/>
<name>A0A4P5NSQ3_9PROT</name>
<accession>A0A4P5NSQ3</accession>
<gene>
    <name evidence="1" type="ORF">MSKU9_0736</name>
</gene>
<keyword evidence="2" id="KW-1185">Reference proteome</keyword>